<dbReference type="CDD" id="cd01700">
    <property type="entry name" value="PolY_Pol_V_umuC"/>
    <property type="match status" value="1"/>
</dbReference>
<dbReference type="PANTHER" id="PTHR11076:SF34">
    <property type="entry name" value="PROTEIN UMUC"/>
    <property type="match status" value="1"/>
</dbReference>
<dbReference type="Gene3D" id="3.30.70.270">
    <property type="match status" value="1"/>
</dbReference>
<dbReference type="GO" id="GO:0042276">
    <property type="term" value="P:error-prone translesion synthesis"/>
    <property type="evidence" value="ECO:0007669"/>
    <property type="project" value="TreeGrafter"/>
</dbReference>
<dbReference type="GO" id="GO:0005829">
    <property type="term" value="C:cytosol"/>
    <property type="evidence" value="ECO:0007669"/>
    <property type="project" value="TreeGrafter"/>
</dbReference>
<comment type="cofactor">
    <cofactor evidence="1">
        <name>Mg(2+)</name>
        <dbReference type="ChEBI" id="CHEBI:18420"/>
    </cofactor>
</comment>
<dbReference type="PANTHER" id="PTHR11076">
    <property type="entry name" value="DNA REPAIR POLYMERASE UMUC / TRANSFERASE FAMILY MEMBER"/>
    <property type="match status" value="1"/>
</dbReference>
<evidence type="ECO:0000256" key="4">
    <source>
        <dbReference type="ARBA" id="ARBA00012417"/>
    </source>
</evidence>
<keyword evidence="6" id="KW-0741">SOS mutagenesis</keyword>
<dbReference type="InterPro" id="IPR043128">
    <property type="entry name" value="Rev_trsase/Diguanyl_cyclase"/>
</dbReference>
<accession>A0A6N4RDR4</accession>
<comment type="similarity">
    <text evidence="2">Belongs to the DNA polymerase type-Y family.</text>
</comment>
<evidence type="ECO:0000256" key="1">
    <source>
        <dbReference type="ARBA" id="ARBA00001946"/>
    </source>
</evidence>
<dbReference type="SUPFAM" id="SSF56672">
    <property type="entry name" value="DNA/RNA polymerases"/>
    <property type="match status" value="1"/>
</dbReference>
<dbReference type="Pfam" id="PF13438">
    <property type="entry name" value="DUF4113"/>
    <property type="match status" value="1"/>
</dbReference>
<evidence type="ECO:0000256" key="6">
    <source>
        <dbReference type="ARBA" id="ARBA00023199"/>
    </source>
</evidence>
<evidence type="ECO:0000256" key="2">
    <source>
        <dbReference type="ARBA" id="ARBA00010945"/>
    </source>
</evidence>
<dbReference type="GO" id="GO:0006281">
    <property type="term" value="P:DNA repair"/>
    <property type="evidence" value="ECO:0007669"/>
    <property type="project" value="UniProtKB-KW"/>
</dbReference>
<evidence type="ECO:0000256" key="8">
    <source>
        <dbReference type="ARBA" id="ARBA00023236"/>
    </source>
</evidence>
<dbReference type="InterPro" id="IPR025188">
    <property type="entry name" value="DUF4113"/>
</dbReference>
<keyword evidence="7" id="KW-0234">DNA repair</keyword>
<keyword evidence="8" id="KW-0742">SOS response</keyword>
<dbReference type="Gene3D" id="3.30.1490.100">
    <property type="entry name" value="DNA polymerase, Y-family, little finger domain"/>
    <property type="match status" value="1"/>
</dbReference>
<dbReference type="GO" id="GO:0003887">
    <property type="term" value="F:DNA-directed DNA polymerase activity"/>
    <property type="evidence" value="ECO:0007669"/>
    <property type="project" value="UniProtKB-EC"/>
</dbReference>
<dbReference type="Pfam" id="PF11799">
    <property type="entry name" value="IMS_C"/>
    <property type="match status" value="1"/>
</dbReference>
<evidence type="ECO:0000256" key="9">
    <source>
        <dbReference type="ARBA" id="ARBA00025589"/>
    </source>
</evidence>
<dbReference type="InterPro" id="IPR017961">
    <property type="entry name" value="DNA_pol_Y-fam_little_finger"/>
</dbReference>
<dbReference type="AlphaFoldDB" id="A0A6N4RDR4"/>
<evidence type="ECO:0000256" key="10">
    <source>
        <dbReference type="ARBA" id="ARBA00049244"/>
    </source>
</evidence>
<comment type="function">
    <text evidence="9">Poorly processive, error-prone DNA polymerase involved in untargeted mutagenesis. Copies undamaged DNA at stalled replication forks, which arise in vivo from mismatched or misaligned primer ends. These misaligned primers can be extended by PolIV. Exhibits no 3'-5' exonuclease (proofreading) activity. May be involved in translesional synthesis, in conjunction with the beta clamp from PolIII.</text>
</comment>
<comment type="caution">
    <text evidence="12">The sequence shown here is derived from an EMBL/GenBank/DDBJ whole genome shotgun (WGS) entry which is preliminary data.</text>
</comment>
<dbReference type="Gene3D" id="1.10.150.20">
    <property type="entry name" value="5' to 3' exonuclease, C-terminal subdomain"/>
    <property type="match status" value="1"/>
</dbReference>
<evidence type="ECO:0000259" key="11">
    <source>
        <dbReference type="PROSITE" id="PS50173"/>
    </source>
</evidence>
<dbReference type="InterPro" id="IPR036775">
    <property type="entry name" value="DNA_pol_Y-fam_lit_finger_sf"/>
</dbReference>
<organism evidence="12 13">
    <name type="scientific">Blastochloris viridis</name>
    <name type="common">Rhodopseudomonas viridis</name>
    <dbReference type="NCBI Taxonomy" id="1079"/>
    <lineage>
        <taxon>Bacteria</taxon>
        <taxon>Pseudomonadati</taxon>
        <taxon>Pseudomonadota</taxon>
        <taxon>Alphaproteobacteria</taxon>
        <taxon>Hyphomicrobiales</taxon>
        <taxon>Blastochloridaceae</taxon>
        <taxon>Blastochloris</taxon>
    </lineage>
</organism>
<comment type="catalytic activity">
    <reaction evidence="10">
        <text>DNA(n) + a 2'-deoxyribonucleoside 5'-triphosphate = DNA(n+1) + diphosphate</text>
        <dbReference type="Rhea" id="RHEA:22508"/>
        <dbReference type="Rhea" id="RHEA-COMP:17339"/>
        <dbReference type="Rhea" id="RHEA-COMP:17340"/>
        <dbReference type="ChEBI" id="CHEBI:33019"/>
        <dbReference type="ChEBI" id="CHEBI:61560"/>
        <dbReference type="ChEBI" id="CHEBI:173112"/>
        <dbReference type="EC" id="2.7.7.7"/>
    </reaction>
</comment>
<evidence type="ECO:0000256" key="7">
    <source>
        <dbReference type="ARBA" id="ARBA00023204"/>
    </source>
</evidence>
<proteinExistence type="inferred from homology"/>
<dbReference type="NCBIfam" id="NF002955">
    <property type="entry name" value="PRK03609.1"/>
    <property type="match status" value="1"/>
</dbReference>
<dbReference type="Proteomes" id="UP000320948">
    <property type="component" value="Unassembled WGS sequence"/>
</dbReference>
<protein>
    <recommendedName>
        <fullName evidence="4">DNA-directed DNA polymerase</fullName>
        <ecNumber evidence="4">2.7.7.7</ecNumber>
    </recommendedName>
</protein>
<dbReference type="GO" id="GO:0009432">
    <property type="term" value="P:SOS response"/>
    <property type="evidence" value="ECO:0007669"/>
    <property type="project" value="UniProtKB-KW"/>
</dbReference>
<dbReference type="EMBL" id="VAFM01000001">
    <property type="protein sequence ID" value="TKW61184.1"/>
    <property type="molecule type" value="Genomic_DNA"/>
</dbReference>
<evidence type="ECO:0000313" key="13">
    <source>
        <dbReference type="Proteomes" id="UP000320948"/>
    </source>
</evidence>
<evidence type="ECO:0000256" key="5">
    <source>
        <dbReference type="ARBA" id="ARBA00022763"/>
    </source>
</evidence>
<comment type="subunit">
    <text evidence="3">Monomer.</text>
</comment>
<keyword evidence="5" id="KW-0227">DNA damage</keyword>
<dbReference type="InterPro" id="IPR043502">
    <property type="entry name" value="DNA/RNA_pol_sf"/>
</dbReference>
<dbReference type="InterPro" id="IPR001126">
    <property type="entry name" value="UmuC"/>
</dbReference>
<dbReference type="Pfam" id="PF00817">
    <property type="entry name" value="IMS"/>
    <property type="match status" value="1"/>
</dbReference>
<dbReference type="PROSITE" id="PS50173">
    <property type="entry name" value="UMUC"/>
    <property type="match status" value="1"/>
</dbReference>
<sequence>MFALVDCNNFYASCERAFNPKLKGVPIVVLSNNDGCVIARSNEAKALGIEMGAPWHMIEKQAHKQGIQAFSSNYTLYGHMSARVMNVLTAFSPEVEIYSIDEAFLGLRGFEKRLEAHARDMRQMVLEWTGIPVSVGVAPTKTLAKVANRLGKKNPASGGVHIMETECQQEEGLERLELGDIWGIGRRLVPRLEKLGIHTPLQLRDADPAFIRSNFNVVLERLCRELRGESCLPLEMVNPQKKSIVCSRAFGVMTDCRDMVREAVATYACRGAEKLRREGVVTNQLVVFIQTNPFDPKAPQYHPSIPLTLPVATNDSRRLLKTALEGFEKVWRDGYRFKKAGLMFNNLHSPEEAQMGLWDMPDDSRSTQLMKALDGLNRNYGKGAVRPASCGLRQVWAMRQERRSPRYTTCWEELLRVKA</sequence>
<feature type="domain" description="UmuC" evidence="11">
    <location>
        <begin position="2"/>
        <end position="185"/>
    </location>
</feature>
<dbReference type="EC" id="2.7.7.7" evidence="4"/>
<gene>
    <name evidence="12" type="ORF">DI628_00710</name>
</gene>
<dbReference type="InterPro" id="IPR050116">
    <property type="entry name" value="DNA_polymerase-Y"/>
</dbReference>
<dbReference type="GO" id="GO:0003684">
    <property type="term" value="F:damaged DNA binding"/>
    <property type="evidence" value="ECO:0007669"/>
    <property type="project" value="InterPro"/>
</dbReference>
<name>A0A6N4RDR4_BLAVI</name>
<evidence type="ECO:0000313" key="12">
    <source>
        <dbReference type="EMBL" id="TKW61184.1"/>
    </source>
</evidence>
<dbReference type="Gene3D" id="3.40.1170.60">
    <property type="match status" value="1"/>
</dbReference>
<evidence type="ECO:0000256" key="3">
    <source>
        <dbReference type="ARBA" id="ARBA00011245"/>
    </source>
</evidence>
<reference evidence="12 13" key="1">
    <citation type="journal article" date="2017" name="Nat. Commun.">
        <title>In situ click chemistry generation of cyclooxygenase-2 inhibitors.</title>
        <authorList>
            <person name="Bhardwaj A."/>
            <person name="Kaur J."/>
            <person name="Wuest M."/>
            <person name="Wuest F."/>
        </authorList>
    </citation>
    <scope>NUCLEOTIDE SEQUENCE [LARGE SCALE GENOMIC DNA]</scope>
    <source>
        <strain evidence="12">S2_018_000_R2_106</strain>
    </source>
</reference>